<feature type="compositionally biased region" description="Basic and acidic residues" evidence="8">
    <location>
        <begin position="793"/>
        <end position="804"/>
    </location>
</feature>
<dbReference type="InterPro" id="IPR000477">
    <property type="entry name" value="RT_dom"/>
</dbReference>
<dbReference type="GO" id="GO:0003964">
    <property type="term" value="F:RNA-directed DNA polymerase activity"/>
    <property type="evidence" value="ECO:0007669"/>
    <property type="project" value="UniProtKB-KW"/>
</dbReference>
<keyword evidence="5" id="KW-0378">Hydrolase</keyword>
<keyword evidence="7" id="KW-0862">Zinc</keyword>
<dbReference type="SUPFAM" id="SSF53098">
    <property type="entry name" value="Ribonuclease H-like"/>
    <property type="match status" value="1"/>
</dbReference>
<evidence type="ECO:0000256" key="7">
    <source>
        <dbReference type="PROSITE-ProRule" id="PRU00047"/>
    </source>
</evidence>
<dbReference type="PANTHER" id="PTHR37984:SF5">
    <property type="entry name" value="PROTEIN NYNRIN-LIKE"/>
    <property type="match status" value="1"/>
</dbReference>
<dbReference type="Pfam" id="PF17917">
    <property type="entry name" value="RT_RNaseH"/>
    <property type="match status" value="1"/>
</dbReference>
<dbReference type="SUPFAM" id="SSF57756">
    <property type="entry name" value="Retrovirus zinc finger-like domains"/>
    <property type="match status" value="1"/>
</dbReference>
<dbReference type="SUPFAM" id="SSF56672">
    <property type="entry name" value="DNA/RNA polymerases"/>
    <property type="match status" value="1"/>
</dbReference>
<sequence>MSTNTATRDERAQRRAASVERAAAAKRHKPSGAITVDTGGGGSVTLDTAMIRGASDTPIGTSGATGSGSLSTGDGNGSGQAGSSTRSAGSAELDSGTGDDGADGRGGGDGGSGVQTQVHLASPGGGLVDLTGSGRERGREGQDQVPPPPPPQRTNTNQATGGGTPQDEAPRRQWVVRERAKSLKVAKFKGLDDSMPVTMWLKTVRAEVRRQAVTMGVDWTDAQLYHEVAAHLDGEAQRWYATVMETVAPDDESIDTLTSMLRAKYMTRRTTPEVVDLLIARRQMRGERLLEYAQSLREIAEQGDISEEWLVSAFLKGMSNSMGATHVRGHRPRNLDEAVNEAIPQVGDYGEGYGVGLEAATSAWDEREAPKRRGSSAAAAAGQEQSGLRGNKSSVVSGYGPMWGTTSKPPSSSFQTRDGAEPVSGARNKRQGSEQASKRSGKTFKVEGARYGDDGDAANSRSRYGRGGAYESTPNPALATREGRLQNQERYLARQTRTAFVPRAGTYCFYCGRPGHFARDCDLKAGDRASSGQGAQNATSNDEKAGNGENKNGKAGRCDPGKKATKREAEICATGDGAARSTPAADPGKTTGRKDEGLSPGDGAARQRRTPPVDGGAAKRQNRSRVQHDEAVRAQHRVRFEGVEAESSGGDDDKKFRTRVVADASSLSDGTMEDERRAQKTGQLDAWLANVAKEAKREDIRRAPGALLDETTPEALRLALALEQGHHNWAAAKAMRVQVAEALVVSAHKEEEARRLRKHVNRQERHHLRREKRLARKKRAEERSSGGVGDAVSSEHKQPTKGDPKLFTGTESGAEVVMPEPRGDFRDALEEIAVGRDAGQYDTRDDVTKKPVMVVPGLEAIAMSTATDAKDMSIRASRTRRRFEKRVRKARAREQRRIREWLAAQESSGSTYATYNESSGKRKPAKQYCYYSSSRYKRPSVGWADGGQRPVRVGALRAVRTPATETLPTARVKRREKWCDIKLGTGAQYTVAGESWKQLGVRQEELPPVDYVEGFTGNVSRVLGVWRFKMETQYGQTMSVNALVVEGASEEFLLGEDWMMHNGVKIDFTACEMKWYTGGVKKIMPFSCTTADQQEKRAAGVRLVRKTRVRTRACYNVELVVAASEGATGIFTPTSRKESHLLLAPTLTTVRGGKIVVPILNLLGRTTKLPAREKLGTWSPTSNDIQMLEVNGELSRDNVRRWVEEELKGKNEPLNNEDELDIGDMDDDDKELVLRLLRNYPTLLEKHNGCPPMTTLGVEHAIHTGTEAPIQVRPRRHAHSEQQVIDGEVDSMLRDGVIEPSNGAWGFPVVLVKKKDGTVRFCIDYRLLNAITKRDVYPLPRIDDTLDNLHGARRFTSLDLHAGYWQVPVAEADRDKTGFVTRQGLFRFVRMPFGLANAPGTFQRMMDAVLRGLTWESCLVYLDDVIVFSKGDMAQHVVELAMVLERLDQAGLSLKAGHELDATGVRPMDSLVESVRKFPAPTDTTEIKRFVHMAGYYRRFVPGFASKAAPLTRLLRKDAEWRWAEPQRKAFESLKTALTERPVLAYPDFSRPFKLVTDASKVGLGATLTQDQGSGEQPVAYASKYSITDLECAAVVWAVKLFRPYLYGRKFELVTDHAALKWLMTSKDLSGRLHRWALQLQEYDFEVVYRPGSSNVVADALSRAPIHTVTAARSGIEREEIAGDLPRQGSEGQLTDEMIRARQADDKTVRKLRREKKYGGRAIVVKDELVHIRESDGSLRIVLPTALWPDVLRENHDSIFACHLRVPQTYARIAARYWWPDMRTHIRRCVRACRDCGTRKSKAKEVIPPLRSQGIGDVGDRWALDVAGSLPLTKDGNRYVVAAVDYASRYAVVAAVPSHTARDIAHFIMEKVVLVYGPVREIVMDGAPELNGAVVEALVSMLQAKQITPVPYRPALLGLVERFHRTWKDMVAIYVSEAQDDWDRWLSCAAYAYNGAKHSGTGFSPNELMMGRRLRAPNELLRSSGVTQVGAFADFERALVSNLARATTAAKKALVKEQQRRARYYDRRVRQSVVFDVGDRVWVLRPPRGKGITKLSHQWDGPARIMEDAGFDNWRVVREDTDEHMVVHCSFLVSSHCPSDSLGNVAERILKELAEEDADVRPDGEEQDVGVLVLGSTVVAEVAGGSEQQTRSEENGAVPVGHT</sequence>
<dbReference type="InterPro" id="IPR043502">
    <property type="entry name" value="DNA/RNA_pol_sf"/>
</dbReference>
<evidence type="ECO:0000256" key="2">
    <source>
        <dbReference type="ARBA" id="ARBA00022695"/>
    </source>
</evidence>
<reference evidence="11" key="2">
    <citation type="submission" date="2015-06" db="UniProtKB">
        <authorList>
            <consortium name="EnsemblProtists"/>
        </authorList>
    </citation>
    <scope>IDENTIFICATION</scope>
    <source>
        <strain evidence="11">Pr102</strain>
    </source>
</reference>
<dbReference type="Proteomes" id="UP000005238">
    <property type="component" value="Unassembled WGS sequence"/>
</dbReference>
<name>H3GP15_PHYRM</name>
<keyword evidence="7" id="KW-0479">Metal-binding</keyword>
<dbReference type="FunFam" id="1.10.340.70:FF:000001">
    <property type="entry name" value="Retrovirus-related Pol polyprotein from transposon gypsy-like Protein"/>
    <property type="match status" value="1"/>
</dbReference>
<dbReference type="InterPro" id="IPR001584">
    <property type="entry name" value="Integrase_cat-core"/>
</dbReference>
<feature type="compositionally biased region" description="Gly residues" evidence="8">
    <location>
        <begin position="104"/>
        <end position="113"/>
    </location>
</feature>
<proteinExistence type="predicted"/>
<dbReference type="InParanoid" id="H3GP15"/>
<dbReference type="Gene3D" id="4.10.60.10">
    <property type="entry name" value="Zinc finger, CCHC-type"/>
    <property type="match status" value="1"/>
</dbReference>
<feature type="compositionally biased region" description="Basic and acidic residues" evidence="8">
    <location>
        <begin position="626"/>
        <end position="642"/>
    </location>
</feature>
<dbReference type="Pfam" id="PF17921">
    <property type="entry name" value="Integrase_H2C2"/>
    <property type="match status" value="1"/>
</dbReference>
<feature type="region of interest" description="Disordered" evidence="8">
    <location>
        <begin position="363"/>
        <end position="482"/>
    </location>
</feature>
<keyword evidence="1" id="KW-0808">Transferase</keyword>
<reference evidence="12" key="1">
    <citation type="journal article" date="2006" name="Science">
        <title>Phytophthora genome sequences uncover evolutionary origins and mechanisms of pathogenesis.</title>
        <authorList>
            <person name="Tyler B.M."/>
            <person name="Tripathy S."/>
            <person name="Zhang X."/>
            <person name="Dehal P."/>
            <person name="Jiang R.H."/>
            <person name="Aerts A."/>
            <person name="Arredondo F.D."/>
            <person name="Baxter L."/>
            <person name="Bensasson D."/>
            <person name="Beynon J.L."/>
            <person name="Chapman J."/>
            <person name="Damasceno C.M."/>
            <person name="Dorrance A.E."/>
            <person name="Dou D."/>
            <person name="Dickerman A.W."/>
            <person name="Dubchak I.L."/>
            <person name="Garbelotto M."/>
            <person name="Gijzen M."/>
            <person name="Gordon S.G."/>
            <person name="Govers F."/>
            <person name="Grunwald N.J."/>
            <person name="Huang W."/>
            <person name="Ivors K.L."/>
            <person name="Jones R.W."/>
            <person name="Kamoun S."/>
            <person name="Krampis K."/>
            <person name="Lamour K.H."/>
            <person name="Lee M.K."/>
            <person name="McDonald W.H."/>
            <person name="Medina M."/>
            <person name="Meijer H.J."/>
            <person name="Nordberg E.K."/>
            <person name="Maclean D.J."/>
            <person name="Ospina-Giraldo M.D."/>
            <person name="Morris P.F."/>
            <person name="Phuntumart V."/>
            <person name="Putnam N.H."/>
            <person name="Rash S."/>
            <person name="Rose J.K."/>
            <person name="Sakihama Y."/>
            <person name="Salamov A.A."/>
            <person name="Savidor A."/>
            <person name="Scheuring C.F."/>
            <person name="Smith B.M."/>
            <person name="Sobral B.W."/>
            <person name="Terry A."/>
            <person name="Torto-Alalibo T.A."/>
            <person name="Win J."/>
            <person name="Xu Z."/>
            <person name="Zhang H."/>
            <person name="Grigoriev I.V."/>
            <person name="Rokhsar D.S."/>
            <person name="Boore J.L."/>
        </authorList>
    </citation>
    <scope>NUCLEOTIDE SEQUENCE [LARGE SCALE GENOMIC DNA]</scope>
    <source>
        <strain evidence="12">Pr102</strain>
    </source>
</reference>
<dbReference type="Pfam" id="PF00078">
    <property type="entry name" value="RVT_1"/>
    <property type="match status" value="1"/>
</dbReference>
<evidence type="ECO:0000256" key="5">
    <source>
        <dbReference type="ARBA" id="ARBA00022801"/>
    </source>
</evidence>
<feature type="compositionally biased region" description="Basic and acidic residues" evidence="8">
    <location>
        <begin position="556"/>
        <end position="570"/>
    </location>
</feature>
<feature type="compositionally biased region" description="Basic and acidic residues" evidence="8">
    <location>
        <begin position="444"/>
        <end position="453"/>
    </location>
</feature>
<dbReference type="CDD" id="cd01647">
    <property type="entry name" value="RT_LTR"/>
    <property type="match status" value="1"/>
</dbReference>
<evidence type="ECO:0000256" key="3">
    <source>
        <dbReference type="ARBA" id="ARBA00022722"/>
    </source>
</evidence>
<dbReference type="GO" id="GO:0004519">
    <property type="term" value="F:endonuclease activity"/>
    <property type="evidence" value="ECO:0007669"/>
    <property type="project" value="UniProtKB-KW"/>
</dbReference>
<dbReference type="VEuPathDB" id="FungiDB:KRP23_4209"/>
<dbReference type="Gene3D" id="3.30.420.10">
    <property type="entry name" value="Ribonuclease H-like superfamily/Ribonuclease H"/>
    <property type="match status" value="1"/>
</dbReference>
<dbReference type="HOGENOM" id="CLU_001243_0_0_1"/>
<dbReference type="eggNOG" id="KOG0017">
    <property type="taxonomic scope" value="Eukaryota"/>
</dbReference>
<dbReference type="PANTHER" id="PTHR37984">
    <property type="entry name" value="PROTEIN CBG26694"/>
    <property type="match status" value="1"/>
</dbReference>
<dbReference type="GO" id="GO:0016787">
    <property type="term" value="F:hydrolase activity"/>
    <property type="evidence" value="ECO:0007669"/>
    <property type="project" value="UniProtKB-KW"/>
</dbReference>
<dbReference type="VEuPathDB" id="FungiDB:KRP22_4748"/>
<dbReference type="FunFam" id="3.30.70.270:FF:000026">
    <property type="entry name" value="Transposon Ty3-G Gag-Pol polyprotein"/>
    <property type="match status" value="1"/>
</dbReference>
<feature type="compositionally biased region" description="Basic residues" evidence="8">
    <location>
        <begin position="755"/>
        <end position="778"/>
    </location>
</feature>
<dbReference type="Gene3D" id="3.10.10.10">
    <property type="entry name" value="HIV Type 1 Reverse Transcriptase, subunit A, domain 1"/>
    <property type="match status" value="1"/>
</dbReference>
<feature type="compositionally biased region" description="Polar residues" evidence="8">
    <location>
        <begin position="404"/>
        <end position="416"/>
    </location>
</feature>
<evidence type="ECO:0000256" key="6">
    <source>
        <dbReference type="ARBA" id="ARBA00022918"/>
    </source>
</evidence>
<dbReference type="InterPro" id="IPR050951">
    <property type="entry name" value="Retrovirus_Pol_polyprotein"/>
</dbReference>
<dbReference type="SMART" id="SM00343">
    <property type="entry name" value="ZnF_C2HC"/>
    <property type="match status" value="1"/>
</dbReference>
<evidence type="ECO:0000256" key="1">
    <source>
        <dbReference type="ARBA" id="ARBA00022679"/>
    </source>
</evidence>
<feature type="region of interest" description="Disordered" evidence="8">
    <location>
        <begin position="750"/>
        <end position="810"/>
    </location>
</feature>
<feature type="compositionally biased region" description="Polar residues" evidence="8">
    <location>
        <begin position="530"/>
        <end position="540"/>
    </location>
</feature>
<dbReference type="VEuPathDB" id="FungiDB:KRP23_14712"/>
<feature type="region of interest" description="Disordered" evidence="8">
    <location>
        <begin position="2143"/>
        <end position="2163"/>
    </location>
</feature>
<feature type="domain" description="CCHC-type" evidence="9">
    <location>
        <begin position="508"/>
        <end position="521"/>
    </location>
</feature>
<dbReference type="CDD" id="cd09274">
    <property type="entry name" value="RNase_HI_RT_Ty3"/>
    <property type="match status" value="1"/>
</dbReference>
<feature type="compositionally biased region" description="Polar residues" evidence="8">
    <location>
        <begin position="383"/>
        <end position="396"/>
    </location>
</feature>
<keyword evidence="3" id="KW-0540">Nuclease</keyword>
<dbReference type="InterPro" id="IPR041373">
    <property type="entry name" value="RT_RNaseH"/>
</dbReference>
<evidence type="ECO:0000259" key="9">
    <source>
        <dbReference type="PROSITE" id="PS50158"/>
    </source>
</evidence>
<dbReference type="PROSITE" id="PS50158">
    <property type="entry name" value="ZF_CCHC"/>
    <property type="match status" value="1"/>
</dbReference>
<evidence type="ECO:0008006" key="13">
    <source>
        <dbReference type="Google" id="ProtNLM"/>
    </source>
</evidence>
<feature type="region of interest" description="Disordered" evidence="8">
    <location>
        <begin position="526"/>
        <end position="656"/>
    </location>
</feature>
<feature type="domain" description="Integrase catalytic" evidence="10">
    <location>
        <begin position="1804"/>
        <end position="1973"/>
    </location>
</feature>
<dbReference type="GO" id="GO:0003676">
    <property type="term" value="F:nucleic acid binding"/>
    <property type="evidence" value="ECO:0007669"/>
    <property type="project" value="InterPro"/>
</dbReference>
<accession>H3GP15</accession>
<dbReference type="Pfam" id="PF19259">
    <property type="entry name" value="Ty3_capsid"/>
    <property type="match status" value="1"/>
</dbReference>
<dbReference type="CDD" id="cd00303">
    <property type="entry name" value="retropepsin_like"/>
    <property type="match status" value="1"/>
</dbReference>
<dbReference type="InterPro" id="IPR001878">
    <property type="entry name" value="Znf_CCHC"/>
</dbReference>
<feature type="region of interest" description="Disordered" evidence="8">
    <location>
        <begin position="1"/>
        <end position="172"/>
    </location>
</feature>
<evidence type="ECO:0000313" key="12">
    <source>
        <dbReference type="Proteomes" id="UP000005238"/>
    </source>
</evidence>
<dbReference type="InterPro" id="IPR036875">
    <property type="entry name" value="Znf_CCHC_sf"/>
</dbReference>
<dbReference type="EMBL" id="DS566028">
    <property type="status" value="NOT_ANNOTATED_CDS"/>
    <property type="molecule type" value="Genomic_DNA"/>
</dbReference>
<dbReference type="Gene3D" id="1.10.340.70">
    <property type="match status" value="1"/>
</dbReference>
<organism evidence="11 12">
    <name type="scientific">Phytophthora ramorum</name>
    <name type="common">Sudden oak death agent</name>
    <dbReference type="NCBI Taxonomy" id="164328"/>
    <lineage>
        <taxon>Eukaryota</taxon>
        <taxon>Sar</taxon>
        <taxon>Stramenopiles</taxon>
        <taxon>Oomycota</taxon>
        <taxon>Peronosporomycetes</taxon>
        <taxon>Peronosporales</taxon>
        <taxon>Peronosporaceae</taxon>
        <taxon>Phytophthora</taxon>
    </lineage>
</organism>
<dbReference type="PROSITE" id="PS50994">
    <property type="entry name" value="INTEGRASE"/>
    <property type="match status" value="1"/>
</dbReference>
<evidence type="ECO:0000256" key="8">
    <source>
        <dbReference type="SAM" id="MobiDB-lite"/>
    </source>
</evidence>
<dbReference type="GO" id="GO:0008270">
    <property type="term" value="F:zinc ion binding"/>
    <property type="evidence" value="ECO:0007669"/>
    <property type="project" value="UniProtKB-KW"/>
</dbReference>
<dbReference type="InterPro" id="IPR041588">
    <property type="entry name" value="Integrase_H2C2"/>
</dbReference>
<feature type="compositionally biased region" description="Low complexity" evidence="8">
    <location>
        <begin position="60"/>
        <end position="73"/>
    </location>
</feature>
<dbReference type="InterPro" id="IPR012337">
    <property type="entry name" value="RNaseH-like_sf"/>
</dbReference>
<keyword evidence="7" id="KW-0863">Zinc-finger</keyword>
<dbReference type="EnsemblProtists" id="Phyra78393">
    <property type="protein sequence ID" value="Phyra78393"/>
    <property type="gene ID" value="Phyra78393"/>
</dbReference>
<evidence type="ECO:0000259" key="10">
    <source>
        <dbReference type="PROSITE" id="PS50994"/>
    </source>
</evidence>
<dbReference type="InterPro" id="IPR045358">
    <property type="entry name" value="Ty3_capsid"/>
</dbReference>
<protein>
    <recommendedName>
        <fullName evidence="13">Reverse transcriptase</fullName>
    </recommendedName>
</protein>
<dbReference type="GO" id="GO:0015074">
    <property type="term" value="P:DNA integration"/>
    <property type="evidence" value="ECO:0007669"/>
    <property type="project" value="InterPro"/>
</dbReference>
<keyword evidence="4" id="KW-0255">Endonuclease</keyword>
<evidence type="ECO:0000256" key="4">
    <source>
        <dbReference type="ARBA" id="ARBA00022759"/>
    </source>
</evidence>
<keyword evidence="2" id="KW-0548">Nucleotidyltransferase</keyword>
<dbReference type="InterPro" id="IPR043128">
    <property type="entry name" value="Rev_trsase/Diguanyl_cyclase"/>
</dbReference>
<keyword evidence="12" id="KW-1185">Reference proteome</keyword>
<dbReference type="InterPro" id="IPR036397">
    <property type="entry name" value="RNaseH_sf"/>
</dbReference>
<dbReference type="Gene3D" id="3.30.70.270">
    <property type="match status" value="2"/>
</dbReference>
<keyword evidence="6" id="KW-0695">RNA-directed DNA polymerase</keyword>
<dbReference type="Pfam" id="PF00098">
    <property type="entry name" value="zf-CCHC"/>
    <property type="match status" value="1"/>
</dbReference>
<evidence type="ECO:0000313" key="11">
    <source>
        <dbReference type="EnsemblProtists" id="Phyra78393"/>
    </source>
</evidence>